<evidence type="ECO:0000313" key="2">
    <source>
        <dbReference type="EMBL" id="HJE52548.1"/>
    </source>
</evidence>
<dbReference type="InterPro" id="IPR004365">
    <property type="entry name" value="NA-bd_OB_tRNA"/>
</dbReference>
<dbReference type="CDD" id="cd04488">
    <property type="entry name" value="RecG_wedge_OBF"/>
    <property type="match status" value="1"/>
</dbReference>
<dbReference type="Pfam" id="PF01336">
    <property type="entry name" value="tRNA_anti-codon"/>
    <property type="match status" value="1"/>
</dbReference>
<evidence type="ECO:0000259" key="1">
    <source>
        <dbReference type="Pfam" id="PF01336"/>
    </source>
</evidence>
<dbReference type="Gene3D" id="2.40.50.140">
    <property type="entry name" value="Nucleic acid-binding proteins"/>
    <property type="match status" value="1"/>
</dbReference>
<dbReference type="SUPFAM" id="SSF50249">
    <property type="entry name" value="Nucleic acid-binding proteins"/>
    <property type="match status" value="1"/>
</dbReference>
<feature type="domain" description="OB" evidence="1">
    <location>
        <begin position="46"/>
        <end position="117"/>
    </location>
</feature>
<evidence type="ECO:0000313" key="3">
    <source>
        <dbReference type="Proteomes" id="UP000712713"/>
    </source>
</evidence>
<dbReference type="Proteomes" id="UP000712713">
    <property type="component" value="Unassembled WGS sequence"/>
</dbReference>
<name>A0A921EQ31_9ACTN</name>
<sequence>MPKRSFSEKLRRFFLSSAELEQSDLRELAAETGASQLADCAPRSRVTLRGTVTSLTSDPRHGWLEAEVSDGSGTLRVIWMGRDRLECLLPGRSVLVTGRLAEDEGRPVMYNPDFEVVPG</sequence>
<reference evidence="2" key="2">
    <citation type="submission" date="2021-09" db="EMBL/GenBank/DDBJ databases">
        <authorList>
            <person name="Gilroy R."/>
        </authorList>
    </citation>
    <scope>NUCLEOTIDE SEQUENCE</scope>
    <source>
        <strain evidence="2">ChiGjej3B3-7470</strain>
    </source>
</reference>
<accession>A0A921EQ31</accession>
<reference evidence="2" key="1">
    <citation type="journal article" date="2021" name="PeerJ">
        <title>Extensive microbial diversity within the chicken gut microbiome revealed by metagenomics and culture.</title>
        <authorList>
            <person name="Gilroy R."/>
            <person name="Ravi A."/>
            <person name="Getino M."/>
            <person name="Pursley I."/>
            <person name="Horton D.L."/>
            <person name="Alikhan N.F."/>
            <person name="Baker D."/>
            <person name="Gharbi K."/>
            <person name="Hall N."/>
            <person name="Watson M."/>
            <person name="Adriaenssens E.M."/>
            <person name="Foster-Nyarko E."/>
            <person name="Jarju S."/>
            <person name="Secka A."/>
            <person name="Antonio M."/>
            <person name="Oren A."/>
            <person name="Chaudhuri R.R."/>
            <person name="La Ragione R."/>
            <person name="Hildebrand F."/>
            <person name="Pallen M.J."/>
        </authorList>
    </citation>
    <scope>NUCLEOTIDE SEQUENCE</scope>
    <source>
        <strain evidence="2">ChiGjej3B3-7470</strain>
    </source>
</reference>
<dbReference type="AlphaFoldDB" id="A0A921EQ31"/>
<protein>
    <submittedName>
        <fullName evidence="2">OB-fold nucleic acid binding domain-containing protein</fullName>
    </submittedName>
</protein>
<dbReference type="GO" id="GO:0003676">
    <property type="term" value="F:nucleic acid binding"/>
    <property type="evidence" value="ECO:0007669"/>
    <property type="project" value="InterPro"/>
</dbReference>
<proteinExistence type="predicted"/>
<dbReference type="InterPro" id="IPR012340">
    <property type="entry name" value="NA-bd_OB-fold"/>
</dbReference>
<comment type="caution">
    <text evidence="2">The sequence shown here is derived from an EMBL/GenBank/DDBJ whole genome shotgun (WGS) entry which is preliminary data.</text>
</comment>
<gene>
    <name evidence="2" type="ORF">K8V15_11345</name>
</gene>
<organism evidence="2 3">
    <name type="scientific">Tessaracoccus flavescens</name>
    <dbReference type="NCBI Taxonomy" id="399497"/>
    <lineage>
        <taxon>Bacteria</taxon>
        <taxon>Bacillati</taxon>
        <taxon>Actinomycetota</taxon>
        <taxon>Actinomycetes</taxon>
        <taxon>Propionibacteriales</taxon>
        <taxon>Propionibacteriaceae</taxon>
        <taxon>Tessaracoccus</taxon>
    </lineage>
</organism>
<dbReference type="EMBL" id="DYZF01000287">
    <property type="protein sequence ID" value="HJE52548.1"/>
    <property type="molecule type" value="Genomic_DNA"/>
</dbReference>